<proteinExistence type="inferred from homology"/>
<evidence type="ECO:0000259" key="7">
    <source>
        <dbReference type="Pfam" id="PF14322"/>
    </source>
</evidence>
<dbReference type="GO" id="GO:0009279">
    <property type="term" value="C:cell outer membrane"/>
    <property type="evidence" value="ECO:0007669"/>
    <property type="project" value="UniProtKB-SubCell"/>
</dbReference>
<dbReference type="EMBL" id="PVBQ01000005">
    <property type="protein sequence ID" value="PRD47749.1"/>
    <property type="molecule type" value="Genomic_DNA"/>
</dbReference>
<keyword evidence="3" id="KW-0732">Signal</keyword>
<evidence type="ECO:0000313" key="9">
    <source>
        <dbReference type="Proteomes" id="UP000239711"/>
    </source>
</evidence>
<feature type="domain" description="SusD-like N-terminal" evidence="7">
    <location>
        <begin position="81"/>
        <end position="213"/>
    </location>
</feature>
<dbReference type="RefSeq" id="WP_105716376.1">
    <property type="nucleotide sequence ID" value="NZ_PVBQ01000005.1"/>
</dbReference>
<keyword evidence="4" id="KW-0472">Membrane</keyword>
<dbReference type="SUPFAM" id="SSF48452">
    <property type="entry name" value="TPR-like"/>
    <property type="match status" value="1"/>
</dbReference>
<evidence type="ECO:0000256" key="2">
    <source>
        <dbReference type="ARBA" id="ARBA00006275"/>
    </source>
</evidence>
<evidence type="ECO:0000256" key="1">
    <source>
        <dbReference type="ARBA" id="ARBA00004442"/>
    </source>
</evidence>
<keyword evidence="5" id="KW-0998">Cell outer membrane</keyword>
<accession>A0A2S9J4V0</accession>
<sequence length="563" mass="63330">MKRLLIVFFIISFVACQEADILRENPSGIYTADNMYVTEAHFRSALNMLYQNYRNLYYGGDDNSFDLQLATDLSHAGQDGIVRFFSDYPATLDPTAAKVLYHWRGNYKIIANANTIIGRLPASEVPIEAQPQLEGEARFFRALAYRYLVYLYGGVPLILEETTSAKNDFTRSSKEEVIRQMIDDLQFAASNLPSIPDLPDGQVSKEAAKHLLAESALAIGENELAIEASSQVIGNPALALMTDRFGSRRNQPGDVYWDLFQRNNQNRSSGNTEGIFVIQFEPDVPGGGQSTIARTGYQMERWHTPNVPLATDPDDRNLIATGFLPTSIVGRGAGWLMPTFHFSNEIWYDELGDIDYRDMRVSEYNFPRGVLYNNPSGPAKYQGVYFDINTDENQHLLNTSGIWSRGAYPYQTKATTPGDHPSNLILNPETMQLRDIGGVTYTDWYDMRLAETYLLRAEAYLAVGNTTLAAVDINTVRNRAGAVSVDASAVDLDFILDERLRELGIEEKRRLTLSRTGRVYANIRQYNRYNADDIQEHHQVFPIPQSEIDANIGAVLEQNPGYN</sequence>
<evidence type="ECO:0000259" key="6">
    <source>
        <dbReference type="Pfam" id="PF07980"/>
    </source>
</evidence>
<name>A0A2S9J4V0_9SPHI</name>
<dbReference type="OrthoDB" id="5694214at2"/>
<comment type="caution">
    <text evidence="8">The sequence shown here is derived from an EMBL/GenBank/DDBJ whole genome shotgun (WGS) entry which is preliminary data.</text>
</comment>
<dbReference type="PROSITE" id="PS51257">
    <property type="entry name" value="PROKAR_LIPOPROTEIN"/>
    <property type="match status" value="1"/>
</dbReference>
<evidence type="ECO:0000256" key="5">
    <source>
        <dbReference type="ARBA" id="ARBA00023237"/>
    </source>
</evidence>
<dbReference type="Gene3D" id="1.25.40.390">
    <property type="match status" value="1"/>
</dbReference>
<evidence type="ECO:0000256" key="4">
    <source>
        <dbReference type="ARBA" id="ARBA00023136"/>
    </source>
</evidence>
<dbReference type="Proteomes" id="UP000239711">
    <property type="component" value="Unassembled WGS sequence"/>
</dbReference>
<dbReference type="InterPro" id="IPR012944">
    <property type="entry name" value="SusD_RagB_dom"/>
</dbReference>
<comment type="subcellular location">
    <subcellularLocation>
        <location evidence="1">Cell outer membrane</location>
    </subcellularLocation>
</comment>
<protein>
    <submittedName>
        <fullName evidence="8">RagB/SusD family nutrient uptake outer membrane protein</fullName>
    </submittedName>
</protein>
<keyword evidence="9" id="KW-1185">Reference proteome</keyword>
<dbReference type="AlphaFoldDB" id="A0A2S9J4V0"/>
<gene>
    <name evidence="8" type="ORF">C5745_07475</name>
</gene>
<dbReference type="InterPro" id="IPR033985">
    <property type="entry name" value="SusD-like_N"/>
</dbReference>
<evidence type="ECO:0000256" key="3">
    <source>
        <dbReference type="ARBA" id="ARBA00022729"/>
    </source>
</evidence>
<dbReference type="Pfam" id="PF07980">
    <property type="entry name" value="SusD_RagB"/>
    <property type="match status" value="1"/>
</dbReference>
<evidence type="ECO:0000313" key="8">
    <source>
        <dbReference type="EMBL" id="PRD47749.1"/>
    </source>
</evidence>
<feature type="domain" description="RagB/SusD" evidence="6">
    <location>
        <begin position="437"/>
        <end position="562"/>
    </location>
</feature>
<dbReference type="Pfam" id="PF14322">
    <property type="entry name" value="SusD-like_3"/>
    <property type="match status" value="1"/>
</dbReference>
<organism evidence="8 9">
    <name type="scientific">Sphingobacterium haloxyli</name>
    <dbReference type="NCBI Taxonomy" id="2100533"/>
    <lineage>
        <taxon>Bacteria</taxon>
        <taxon>Pseudomonadati</taxon>
        <taxon>Bacteroidota</taxon>
        <taxon>Sphingobacteriia</taxon>
        <taxon>Sphingobacteriales</taxon>
        <taxon>Sphingobacteriaceae</taxon>
        <taxon>Sphingobacterium</taxon>
    </lineage>
</organism>
<reference evidence="8 9" key="1">
    <citation type="submission" date="2018-02" db="EMBL/GenBank/DDBJ databases">
        <title>The draft genome of Sphingobacterium sp. 5JN-11.</title>
        <authorList>
            <person name="Liu L."/>
            <person name="Li L."/>
            <person name="Liang L."/>
            <person name="Zhang X."/>
            <person name="Wang T."/>
        </authorList>
    </citation>
    <scope>NUCLEOTIDE SEQUENCE [LARGE SCALE GENOMIC DNA]</scope>
    <source>
        <strain evidence="8 9">5JN-11</strain>
    </source>
</reference>
<comment type="similarity">
    <text evidence="2">Belongs to the SusD family.</text>
</comment>
<dbReference type="InterPro" id="IPR011990">
    <property type="entry name" value="TPR-like_helical_dom_sf"/>
</dbReference>